<gene>
    <name evidence="1" type="ORF">F383_29510</name>
</gene>
<dbReference type="AlphaFoldDB" id="A0A0B0PF57"/>
<proteinExistence type="predicted"/>
<reference evidence="2" key="1">
    <citation type="submission" date="2014-09" db="EMBL/GenBank/DDBJ databases">
        <authorList>
            <person name="Mudge J."/>
            <person name="Ramaraj T."/>
            <person name="Lindquist I.E."/>
            <person name="Bharti A.K."/>
            <person name="Sundararajan A."/>
            <person name="Cameron C.T."/>
            <person name="Woodward J.E."/>
            <person name="May G.D."/>
            <person name="Brubaker C."/>
            <person name="Broadhvest J."/>
            <person name="Wilkins T.A."/>
        </authorList>
    </citation>
    <scope>NUCLEOTIDE SEQUENCE</scope>
    <source>
        <strain evidence="2">cv. AKA8401</strain>
    </source>
</reference>
<dbReference type="EMBL" id="KN425577">
    <property type="protein sequence ID" value="KHG23580.1"/>
    <property type="molecule type" value="Genomic_DNA"/>
</dbReference>
<keyword evidence="2" id="KW-1185">Reference proteome</keyword>
<sequence>MRLFWNYIDQEQKKSNLDRGKAKIIELTILNVR</sequence>
<accession>A0A0B0PF57</accession>
<evidence type="ECO:0000313" key="1">
    <source>
        <dbReference type="EMBL" id="KHG23580.1"/>
    </source>
</evidence>
<dbReference type="Proteomes" id="UP000032142">
    <property type="component" value="Unassembled WGS sequence"/>
</dbReference>
<protein>
    <submittedName>
        <fullName evidence="1">Uncharacterized protein</fullName>
    </submittedName>
</protein>
<name>A0A0B0PF57_GOSAR</name>
<evidence type="ECO:0000313" key="2">
    <source>
        <dbReference type="Proteomes" id="UP000032142"/>
    </source>
</evidence>
<organism evidence="1 2">
    <name type="scientific">Gossypium arboreum</name>
    <name type="common">Tree cotton</name>
    <name type="synonym">Gossypium nanking</name>
    <dbReference type="NCBI Taxonomy" id="29729"/>
    <lineage>
        <taxon>Eukaryota</taxon>
        <taxon>Viridiplantae</taxon>
        <taxon>Streptophyta</taxon>
        <taxon>Embryophyta</taxon>
        <taxon>Tracheophyta</taxon>
        <taxon>Spermatophyta</taxon>
        <taxon>Magnoliopsida</taxon>
        <taxon>eudicotyledons</taxon>
        <taxon>Gunneridae</taxon>
        <taxon>Pentapetalae</taxon>
        <taxon>rosids</taxon>
        <taxon>malvids</taxon>
        <taxon>Malvales</taxon>
        <taxon>Malvaceae</taxon>
        <taxon>Malvoideae</taxon>
        <taxon>Gossypium</taxon>
    </lineage>
</organism>